<evidence type="ECO:0000259" key="3">
    <source>
        <dbReference type="Pfam" id="PF03732"/>
    </source>
</evidence>
<dbReference type="AlphaFoldDB" id="A0A5M9MAD4"/>
<dbReference type="GO" id="GO:0008270">
    <property type="term" value="F:zinc ion binding"/>
    <property type="evidence" value="ECO:0007669"/>
    <property type="project" value="InterPro"/>
</dbReference>
<feature type="region of interest" description="Disordered" evidence="2">
    <location>
        <begin position="319"/>
        <end position="354"/>
    </location>
</feature>
<sequence>MSDPNPLLLLVQQLQQELQNQRLDIQNQRNEIQQLRADLDASRTDVHQLRTQLLSVQTPRSRLPDPPRFNGKPYTLRTWLPSIKAKLRSDQLVGADAFDYVWDRLEQSQQASVLHLRQSAEENQLWDPEVIFSFFQRLCHNPREQQEAIQRFTSIQQRDDESLIAYLARFERLSYEANVNSWPDISRVTTLHRGLRPNLRRILEDSNNSLFDLPYNEYIELVQSTDRRTRPSPKSAPKPALTPNTDPMDTDPVRVNSVKINPNPVHVGSVRVARAASPVLSDSSHESTTSDRRRFRLANNLCLYCGSNDHWIADCDARSTLSDTSEKPPKSLQPAPATRLAIRPPSEALYRKGG</sequence>
<dbReference type="SUPFAM" id="SSF57756">
    <property type="entry name" value="Retrovirus zinc finger-like domains"/>
    <property type="match status" value="1"/>
</dbReference>
<dbReference type="InterPro" id="IPR005162">
    <property type="entry name" value="Retrotrans_gag_dom"/>
</dbReference>
<dbReference type="InterPro" id="IPR036875">
    <property type="entry name" value="Znf_CCHC_sf"/>
</dbReference>
<dbReference type="Proteomes" id="UP000324241">
    <property type="component" value="Unassembled WGS sequence"/>
</dbReference>
<accession>A0A5M9MAD4</accession>
<keyword evidence="1" id="KW-0175">Coiled coil</keyword>
<dbReference type="GO" id="GO:0003676">
    <property type="term" value="F:nucleic acid binding"/>
    <property type="evidence" value="ECO:0007669"/>
    <property type="project" value="InterPro"/>
</dbReference>
<dbReference type="GeneID" id="54334282"/>
<evidence type="ECO:0000313" key="5">
    <source>
        <dbReference type="Proteomes" id="UP000324241"/>
    </source>
</evidence>
<dbReference type="Pfam" id="PF03732">
    <property type="entry name" value="Retrotrans_gag"/>
    <property type="match status" value="1"/>
</dbReference>
<name>A0A5M9MAD4_9EURO</name>
<dbReference type="OrthoDB" id="4501855at2759"/>
<dbReference type="EMBL" id="QUQM01000008">
    <property type="protein sequence ID" value="KAA8642636.1"/>
    <property type="molecule type" value="Genomic_DNA"/>
</dbReference>
<dbReference type="RefSeq" id="XP_033421998.1">
    <property type="nucleotide sequence ID" value="XM_033576143.1"/>
</dbReference>
<feature type="domain" description="Retrotransposon gag" evidence="3">
    <location>
        <begin position="141"/>
        <end position="197"/>
    </location>
</feature>
<feature type="region of interest" description="Disordered" evidence="2">
    <location>
        <begin position="224"/>
        <end position="253"/>
    </location>
</feature>
<evidence type="ECO:0000313" key="4">
    <source>
        <dbReference type="EMBL" id="KAA8642636.1"/>
    </source>
</evidence>
<reference evidence="4 5" key="1">
    <citation type="submission" date="2019-08" db="EMBL/GenBank/DDBJ databases">
        <title>The genome sequence of a newly discovered highly antifungal drug resistant Aspergillus species, Aspergillus tanneri NIH 1004.</title>
        <authorList>
            <person name="Mounaud S."/>
            <person name="Singh I."/>
            <person name="Joardar V."/>
            <person name="Pakala S."/>
            <person name="Pakala S."/>
            <person name="Venepally P."/>
            <person name="Chung J.K."/>
            <person name="Losada L."/>
            <person name="Nierman W.C."/>
        </authorList>
    </citation>
    <scope>NUCLEOTIDE SEQUENCE [LARGE SCALE GENOMIC DNA]</scope>
    <source>
        <strain evidence="4 5">NIH1004</strain>
    </source>
</reference>
<gene>
    <name evidence="4" type="ORF">ATNIH1004_011581</name>
</gene>
<comment type="caution">
    <text evidence="4">The sequence shown here is derived from an EMBL/GenBank/DDBJ whole genome shotgun (WGS) entry which is preliminary data.</text>
</comment>
<protein>
    <recommendedName>
        <fullName evidence="3">Retrotransposon gag domain-containing protein</fullName>
    </recommendedName>
</protein>
<dbReference type="Gene3D" id="4.10.60.10">
    <property type="entry name" value="Zinc finger, CCHC-type"/>
    <property type="match status" value="1"/>
</dbReference>
<evidence type="ECO:0000256" key="2">
    <source>
        <dbReference type="SAM" id="MobiDB-lite"/>
    </source>
</evidence>
<proteinExistence type="predicted"/>
<evidence type="ECO:0000256" key="1">
    <source>
        <dbReference type="SAM" id="Coils"/>
    </source>
</evidence>
<feature type="coiled-coil region" evidence="1">
    <location>
        <begin position="11"/>
        <end position="52"/>
    </location>
</feature>
<organism evidence="4 5">
    <name type="scientific">Aspergillus tanneri</name>
    <dbReference type="NCBI Taxonomy" id="1220188"/>
    <lineage>
        <taxon>Eukaryota</taxon>
        <taxon>Fungi</taxon>
        <taxon>Dikarya</taxon>
        <taxon>Ascomycota</taxon>
        <taxon>Pezizomycotina</taxon>
        <taxon>Eurotiomycetes</taxon>
        <taxon>Eurotiomycetidae</taxon>
        <taxon>Eurotiales</taxon>
        <taxon>Aspergillaceae</taxon>
        <taxon>Aspergillus</taxon>
        <taxon>Aspergillus subgen. Circumdati</taxon>
    </lineage>
</organism>